<comment type="caution">
    <text evidence="1">The sequence shown here is derived from an EMBL/GenBank/DDBJ whole genome shotgun (WGS) entry which is preliminary data.</text>
</comment>
<reference evidence="1 2" key="1">
    <citation type="submission" date="2019-05" db="EMBL/GenBank/DDBJ databases">
        <title>Another draft genome of Portunus trituberculatus and its Hox gene families provides insights of decapod evolution.</title>
        <authorList>
            <person name="Jeong J.-H."/>
            <person name="Song I."/>
            <person name="Kim S."/>
            <person name="Choi T."/>
            <person name="Kim D."/>
            <person name="Ryu S."/>
            <person name="Kim W."/>
        </authorList>
    </citation>
    <scope>NUCLEOTIDE SEQUENCE [LARGE SCALE GENOMIC DNA]</scope>
    <source>
        <tissue evidence="1">Muscle</tissue>
    </source>
</reference>
<evidence type="ECO:0000313" key="2">
    <source>
        <dbReference type="Proteomes" id="UP000324222"/>
    </source>
</evidence>
<name>A0A5B7GJ48_PORTR</name>
<proteinExistence type="predicted"/>
<evidence type="ECO:0000313" key="1">
    <source>
        <dbReference type="EMBL" id="MPC56534.1"/>
    </source>
</evidence>
<dbReference type="OrthoDB" id="10538175at2759"/>
<organism evidence="1 2">
    <name type="scientific">Portunus trituberculatus</name>
    <name type="common">Swimming crab</name>
    <name type="synonym">Neptunus trituberculatus</name>
    <dbReference type="NCBI Taxonomy" id="210409"/>
    <lineage>
        <taxon>Eukaryota</taxon>
        <taxon>Metazoa</taxon>
        <taxon>Ecdysozoa</taxon>
        <taxon>Arthropoda</taxon>
        <taxon>Crustacea</taxon>
        <taxon>Multicrustacea</taxon>
        <taxon>Malacostraca</taxon>
        <taxon>Eumalacostraca</taxon>
        <taxon>Eucarida</taxon>
        <taxon>Decapoda</taxon>
        <taxon>Pleocyemata</taxon>
        <taxon>Brachyura</taxon>
        <taxon>Eubrachyura</taxon>
        <taxon>Portunoidea</taxon>
        <taxon>Portunidae</taxon>
        <taxon>Portuninae</taxon>
        <taxon>Portunus</taxon>
    </lineage>
</organism>
<dbReference type="InterPro" id="IPR036514">
    <property type="entry name" value="SGNH_hydro_sf"/>
</dbReference>
<sequence>MDESMPGTTIRNIRNKIVEKLHEFEPDDLVVIEGRGNDLLEIGEQKTLQLVLESKVKLVKVKVRECSIVMCIPIRRIKEESSYKVVRREVNRSCLEKLEKWACDRLQLHEYIDWRHVWARDGVHLLGIGQVWMAWNVMEWAQHKEPIQKKV</sequence>
<dbReference type="EMBL" id="VSRR010014014">
    <property type="protein sequence ID" value="MPC56534.1"/>
    <property type="molecule type" value="Genomic_DNA"/>
</dbReference>
<dbReference type="AlphaFoldDB" id="A0A5B7GJ48"/>
<keyword evidence="2" id="KW-1185">Reference proteome</keyword>
<evidence type="ECO:0008006" key="3">
    <source>
        <dbReference type="Google" id="ProtNLM"/>
    </source>
</evidence>
<gene>
    <name evidence="1" type="ORF">E2C01_050496</name>
</gene>
<accession>A0A5B7GJ48</accession>
<protein>
    <recommendedName>
        <fullName evidence="3">SGNH hydrolase-type esterase domain-containing protein</fullName>
    </recommendedName>
</protein>
<dbReference type="Proteomes" id="UP000324222">
    <property type="component" value="Unassembled WGS sequence"/>
</dbReference>
<dbReference type="SUPFAM" id="SSF52266">
    <property type="entry name" value="SGNH hydrolase"/>
    <property type="match status" value="1"/>
</dbReference>
<dbReference type="Gene3D" id="3.40.50.1110">
    <property type="entry name" value="SGNH hydrolase"/>
    <property type="match status" value="1"/>
</dbReference>